<feature type="transmembrane region" description="Helical" evidence="10">
    <location>
        <begin position="7"/>
        <end position="29"/>
    </location>
</feature>
<evidence type="ECO:0000256" key="3">
    <source>
        <dbReference type="ARBA" id="ARBA00022676"/>
    </source>
</evidence>
<evidence type="ECO:0000256" key="6">
    <source>
        <dbReference type="ARBA" id="ARBA00022968"/>
    </source>
</evidence>
<evidence type="ECO:0000256" key="4">
    <source>
        <dbReference type="ARBA" id="ARBA00022679"/>
    </source>
</evidence>
<keyword evidence="3 10" id="KW-0328">Glycosyltransferase</keyword>
<dbReference type="GO" id="GO:0006493">
    <property type="term" value="P:protein O-linked glycosylation"/>
    <property type="evidence" value="ECO:0007669"/>
    <property type="project" value="TreeGrafter"/>
</dbReference>
<evidence type="ECO:0000256" key="9">
    <source>
        <dbReference type="ARBA" id="ARBA00023136"/>
    </source>
</evidence>
<comment type="similarity">
    <text evidence="2 10">Belongs to the glycosyltransferase 31 family.</text>
</comment>
<dbReference type="InterPro" id="IPR002659">
    <property type="entry name" value="Glyco_trans_31"/>
</dbReference>
<keyword evidence="6 10" id="KW-0735">Signal-anchor</keyword>
<dbReference type="PANTHER" id="PTHR11214:SF376">
    <property type="entry name" value="HEXOSYLTRANSFERASE"/>
    <property type="match status" value="1"/>
</dbReference>
<dbReference type="Gene3D" id="3.90.550.50">
    <property type="match status" value="1"/>
</dbReference>
<accession>A0A131YNG8</accession>
<dbReference type="GO" id="GO:0016758">
    <property type="term" value="F:hexosyltransferase activity"/>
    <property type="evidence" value="ECO:0007669"/>
    <property type="project" value="InterPro"/>
</dbReference>
<keyword evidence="4 11" id="KW-0808">Transferase</keyword>
<sequence length="342" mass="38706">MKRSGKNFIVAFILVCHVLLFATLLFSYLRIVFQAHQQYGKAKASTEVLTDKAAPENTSAWNIRQACRRPNLRIFYFVHTAPKNADKRRILRRTIGDPKIASEMNSAIAFLVGEAPDLNDHEAVLGEALREGDIVVLNFTDTYKNLTYKFLHGAKWVSDNCLLEPTAAVVKLDDDVVVNLFALSAYLHSGVMALTGIHCQVWTGAAPFRTRKSKWYVSRKDYGSKVYPPYCAGAAFIMQPSVLFALYEASSHVPYLWVDDVYITGVLGEYANVTLIEMIQYIISGKGKKTPGVKETTIFLHTGWYGTSSAEMERIWQTFKEYNRTVMHDFNRNVHAYYRSVG</sequence>
<evidence type="ECO:0000256" key="10">
    <source>
        <dbReference type="RuleBase" id="RU363063"/>
    </source>
</evidence>
<comment type="subcellular location">
    <subcellularLocation>
        <location evidence="1 10">Golgi apparatus membrane</location>
        <topology evidence="1 10">Single-pass type II membrane protein</topology>
    </subcellularLocation>
</comment>
<dbReference type="AlphaFoldDB" id="A0A131YNG8"/>
<dbReference type="Pfam" id="PF01762">
    <property type="entry name" value="Galactosyl_T"/>
    <property type="match status" value="1"/>
</dbReference>
<dbReference type="GO" id="GO:0000139">
    <property type="term" value="C:Golgi membrane"/>
    <property type="evidence" value="ECO:0007669"/>
    <property type="project" value="UniProtKB-SubCell"/>
</dbReference>
<keyword evidence="5 10" id="KW-0812">Transmembrane</keyword>
<evidence type="ECO:0000256" key="2">
    <source>
        <dbReference type="ARBA" id="ARBA00008661"/>
    </source>
</evidence>
<dbReference type="EMBL" id="GEDV01009126">
    <property type="protein sequence ID" value="JAP79431.1"/>
    <property type="molecule type" value="Transcribed_RNA"/>
</dbReference>
<proteinExistence type="inferred from homology"/>
<reference evidence="11" key="1">
    <citation type="journal article" date="2016" name="Ticks Tick Borne Dis.">
        <title>De novo assembly and annotation of the salivary gland transcriptome of Rhipicephalus appendiculatus male and female ticks during blood feeding.</title>
        <authorList>
            <person name="de Castro M.H."/>
            <person name="de Klerk D."/>
            <person name="Pienaar R."/>
            <person name="Latif A.A."/>
            <person name="Rees D.J."/>
            <person name="Mans B.J."/>
        </authorList>
    </citation>
    <scope>NUCLEOTIDE SEQUENCE</scope>
    <source>
        <tissue evidence="11">Salivary glands</tissue>
    </source>
</reference>
<evidence type="ECO:0000256" key="8">
    <source>
        <dbReference type="ARBA" id="ARBA00023034"/>
    </source>
</evidence>
<keyword evidence="7 10" id="KW-1133">Transmembrane helix</keyword>
<dbReference type="PANTHER" id="PTHR11214">
    <property type="entry name" value="BETA-1,3-N-ACETYLGLUCOSAMINYLTRANSFERASE"/>
    <property type="match status" value="1"/>
</dbReference>
<organism evidence="11">
    <name type="scientific">Rhipicephalus appendiculatus</name>
    <name type="common">Brown ear tick</name>
    <dbReference type="NCBI Taxonomy" id="34631"/>
    <lineage>
        <taxon>Eukaryota</taxon>
        <taxon>Metazoa</taxon>
        <taxon>Ecdysozoa</taxon>
        <taxon>Arthropoda</taxon>
        <taxon>Chelicerata</taxon>
        <taxon>Arachnida</taxon>
        <taxon>Acari</taxon>
        <taxon>Parasitiformes</taxon>
        <taxon>Ixodida</taxon>
        <taxon>Ixodoidea</taxon>
        <taxon>Ixodidae</taxon>
        <taxon>Rhipicephalinae</taxon>
        <taxon>Rhipicephalus</taxon>
        <taxon>Rhipicephalus</taxon>
    </lineage>
</organism>
<evidence type="ECO:0000256" key="7">
    <source>
        <dbReference type="ARBA" id="ARBA00022989"/>
    </source>
</evidence>
<evidence type="ECO:0000256" key="1">
    <source>
        <dbReference type="ARBA" id="ARBA00004323"/>
    </source>
</evidence>
<dbReference type="EC" id="2.4.1.-" evidence="10"/>
<keyword evidence="8 10" id="KW-0333">Golgi apparatus</keyword>
<protein>
    <recommendedName>
        <fullName evidence="10">Hexosyltransferase</fullName>
        <ecNumber evidence="10">2.4.1.-</ecNumber>
    </recommendedName>
</protein>
<name>A0A131YNG8_RHIAP</name>
<keyword evidence="9 10" id="KW-0472">Membrane</keyword>
<evidence type="ECO:0000313" key="11">
    <source>
        <dbReference type="EMBL" id="JAP79431.1"/>
    </source>
</evidence>
<evidence type="ECO:0000256" key="5">
    <source>
        <dbReference type="ARBA" id="ARBA00022692"/>
    </source>
</evidence>